<name>A0A0C9YB90_9AGAM</name>
<dbReference type="EMBL" id="KN833744">
    <property type="protein sequence ID" value="KIK21985.1"/>
    <property type="molecule type" value="Genomic_DNA"/>
</dbReference>
<feature type="domain" description="Protein kinase" evidence="1">
    <location>
        <begin position="29"/>
        <end position="295"/>
    </location>
</feature>
<reference evidence="3" key="2">
    <citation type="submission" date="2015-01" db="EMBL/GenBank/DDBJ databases">
        <title>Evolutionary Origins and Diversification of the Mycorrhizal Mutualists.</title>
        <authorList>
            <consortium name="DOE Joint Genome Institute"/>
            <consortium name="Mycorrhizal Genomics Consortium"/>
            <person name="Kohler A."/>
            <person name="Kuo A."/>
            <person name="Nagy L.G."/>
            <person name="Floudas D."/>
            <person name="Copeland A."/>
            <person name="Barry K.W."/>
            <person name="Cichocki N."/>
            <person name="Veneault-Fourrey C."/>
            <person name="LaButti K."/>
            <person name="Lindquist E.A."/>
            <person name="Lipzen A."/>
            <person name="Lundell T."/>
            <person name="Morin E."/>
            <person name="Murat C."/>
            <person name="Riley R."/>
            <person name="Ohm R."/>
            <person name="Sun H."/>
            <person name="Tunlid A."/>
            <person name="Henrissat B."/>
            <person name="Grigoriev I.V."/>
            <person name="Hibbett D.S."/>
            <person name="Martin F."/>
        </authorList>
    </citation>
    <scope>NUCLEOTIDE SEQUENCE [LARGE SCALE GENOMIC DNA]</scope>
    <source>
        <strain evidence="3">441</strain>
    </source>
</reference>
<proteinExistence type="predicted"/>
<dbReference type="OrthoDB" id="4062651at2759"/>
<evidence type="ECO:0000313" key="2">
    <source>
        <dbReference type="EMBL" id="KIK21985.1"/>
    </source>
</evidence>
<dbReference type="PROSITE" id="PS50011">
    <property type="entry name" value="PROTEIN_KINASE_DOM"/>
    <property type="match status" value="2"/>
</dbReference>
<keyword evidence="3" id="KW-1185">Reference proteome</keyword>
<organism evidence="2 3">
    <name type="scientific">Pisolithus microcarpus 441</name>
    <dbReference type="NCBI Taxonomy" id="765257"/>
    <lineage>
        <taxon>Eukaryota</taxon>
        <taxon>Fungi</taxon>
        <taxon>Dikarya</taxon>
        <taxon>Basidiomycota</taxon>
        <taxon>Agaricomycotina</taxon>
        <taxon>Agaricomycetes</taxon>
        <taxon>Agaricomycetidae</taxon>
        <taxon>Boletales</taxon>
        <taxon>Sclerodermatineae</taxon>
        <taxon>Pisolithaceae</taxon>
        <taxon>Pisolithus</taxon>
    </lineage>
</organism>
<protein>
    <recommendedName>
        <fullName evidence="1">Protein kinase domain-containing protein</fullName>
    </recommendedName>
</protein>
<feature type="domain" description="Protein kinase" evidence="1">
    <location>
        <begin position="352"/>
        <end position="490"/>
    </location>
</feature>
<reference evidence="2 3" key="1">
    <citation type="submission" date="2014-04" db="EMBL/GenBank/DDBJ databases">
        <authorList>
            <consortium name="DOE Joint Genome Institute"/>
            <person name="Kuo A."/>
            <person name="Kohler A."/>
            <person name="Costa M.D."/>
            <person name="Nagy L.G."/>
            <person name="Floudas D."/>
            <person name="Copeland A."/>
            <person name="Barry K.W."/>
            <person name="Cichocki N."/>
            <person name="Veneault-Fourrey C."/>
            <person name="LaButti K."/>
            <person name="Lindquist E.A."/>
            <person name="Lipzen A."/>
            <person name="Lundell T."/>
            <person name="Morin E."/>
            <person name="Murat C."/>
            <person name="Sun H."/>
            <person name="Tunlid A."/>
            <person name="Henrissat B."/>
            <person name="Grigoriev I.V."/>
            <person name="Hibbett D.S."/>
            <person name="Martin F."/>
            <person name="Nordberg H.P."/>
            <person name="Cantor M.N."/>
            <person name="Hua S.X."/>
        </authorList>
    </citation>
    <scope>NUCLEOTIDE SEQUENCE [LARGE SCALE GENOMIC DNA]</scope>
    <source>
        <strain evidence="2 3">441</strain>
    </source>
</reference>
<dbReference type="InterPro" id="IPR011009">
    <property type="entry name" value="Kinase-like_dom_sf"/>
</dbReference>
<dbReference type="InterPro" id="IPR000719">
    <property type="entry name" value="Prot_kinase_dom"/>
</dbReference>
<evidence type="ECO:0000313" key="3">
    <source>
        <dbReference type="Proteomes" id="UP000054018"/>
    </source>
</evidence>
<sequence>MESSHSVLHQLSERASRYSPCLDGRVRRSEGGPSLRVGGSALVYHGTLIPEGSEVAIKIPRPALSGTEDEFTLKHIFREVHTWSKLRHENIVPMLGFSTQFDSTVSIISEWMPLGNAHDYVQNTEHDPRPLLEDVANGLYYLHGHELGPVVHGGLKGLDVMVSSDRRALLTDFGLSTLNISTFSMTVVREGGGTPRWMAPEFLDDGHASMASDVWAFGMTVLELFTRLMPFSDCPSLKGVMRRLMSGELPPRPATEVTQFRLTDTWWEICLSCWGRDPSSRPIMKDVVEKVKAAMYPTGATSLPQRTLPVEQGCYFPDSSHHQSVMEQSSVLGELCHRASAYGVILNSRINRTSGRNPFRGGNATVYHGTLIPDGTEVAIKTFRNAMWGSDTEIRRIFREVHVWSKLRHENVVRMLGISTEFDSTLSIISEWMSLGNAYTYVKNTENDPRPPVKDIASGLCYLHSYAAPTGPIVHGDLKGVRCLVYSFRI</sequence>
<dbReference type="AlphaFoldDB" id="A0A0C9YB90"/>
<dbReference type="InterPro" id="IPR051681">
    <property type="entry name" value="Ser/Thr_Kinases-Pseudokinases"/>
</dbReference>
<dbReference type="HOGENOM" id="CLU_043571_0_0_1"/>
<gene>
    <name evidence="2" type="ORF">PISMIDRAFT_680736</name>
</gene>
<dbReference type="Gene3D" id="1.10.510.10">
    <property type="entry name" value="Transferase(Phosphotransferase) domain 1"/>
    <property type="match status" value="2"/>
</dbReference>
<accession>A0A0C9YB90</accession>
<dbReference type="GO" id="GO:0004674">
    <property type="term" value="F:protein serine/threonine kinase activity"/>
    <property type="evidence" value="ECO:0007669"/>
    <property type="project" value="TreeGrafter"/>
</dbReference>
<dbReference type="Pfam" id="PF07714">
    <property type="entry name" value="PK_Tyr_Ser-Thr"/>
    <property type="match status" value="1"/>
</dbReference>
<dbReference type="InterPro" id="IPR001245">
    <property type="entry name" value="Ser-Thr/Tyr_kinase_cat_dom"/>
</dbReference>
<dbReference type="Pfam" id="PF00069">
    <property type="entry name" value="Pkinase"/>
    <property type="match status" value="1"/>
</dbReference>
<dbReference type="SUPFAM" id="SSF56112">
    <property type="entry name" value="Protein kinase-like (PK-like)"/>
    <property type="match status" value="2"/>
</dbReference>
<dbReference type="GO" id="GO:0005524">
    <property type="term" value="F:ATP binding"/>
    <property type="evidence" value="ECO:0007669"/>
    <property type="project" value="InterPro"/>
</dbReference>
<dbReference type="Proteomes" id="UP000054018">
    <property type="component" value="Unassembled WGS sequence"/>
</dbReference>
<dbReference type="PANTHER" id="PTHR44329">
    <property type="entry name" value="SERINE/THREONINE-PROTEIN KINASE TNNI3K-RELATED"/>
    <property type="match status" value="1"/>
</dbReference>
<evidence type="ECO:0000259" key="1">
    <source>
        <dbReference type="PROSITE" id="PS50011"/>
    </source>
</evidence>
<dbReference type="STRING" id="765257.A0A0C9YB90"/>